<evidence type="ECO:0000313" key="3">
    <source>
        <dbReference type="EMBL" id="VDD23609.1"/>
    </source>
</evidence>
<dbReference type="Pfam" id="PF05678">
    <property type="entry name" value="VQ"/>
    <property type="match status" value="1"/>
</dbReference>
<feature type="region of interest" description="Disordered" evidence="1">
    <location>
        <begin position="1"/>
        <end position="135"/>
    </location>
</feature>
<gene>
    <name evidence="3" type="ORF">BOLC2T09570H</name>
</gene>
<dbReference type="InterPro" id="IPR008889">
    <property type="entry name" value="VQ"/>
</dbReference>
<feature type="compositionally biased region" description="Low complexity" evidence="1">
    <location>
        <begin position="250"/>
        <end position="273"/>
    </location>
</feature>
<dbReference type="EMBL" id="LR031874">
    <property type="protein sequence ID" value="VDD23609.1"/>
    <property type="molecule type" value="Genomic_DNA"/>
</dbReference>
<evidence type="ECO:0000259" key="2">
    <source>
        <dbReference type="Pfam" id="PF05678"/>
    </source>
</evidence>
<sequence length="292" mass="31582">MDKSCNSSGDSSAVSATATSSTGNNTGGNRDHHYLRQLNKLSHKISKPRAASSSSVSAAVNQETNHQPLSPPPQQPPINHGNLHQHQPPVYNISKSDFRDVVQKLTGSPAHERISAPPQQQIHHPKAQQSSRLHRIRPPPLAHVINRPPPLLNDAHRNWSGGFFPRPTAPLSPLPPLPPVHAAAESPVSSYMRYLQNSMFSGPSPLAPLVSPRWYQQQQQENAPPPEINSRPPHHPPPPSAQALQSFGCLSSPKSSYGLPSPSLLLSPSSSQLRFPGSPTTVPLPSPKFKGH</sequence>
<protein>
    <recommendedName>
        <fullName evidence="2">VQ domain-containing protein</fullName>
    </recommendedName>
</protein>
<proteinExistence type="predicted"/>
<feature type="region of interest" description="Disordered" evidence="1">
    <location>
        <begin position="212"/>
        <end position="292"/>
    </location>
</feature>
<evidence type="ECO:0000256" key="1">
    <source>
        <dbReference type="SAM" id="MobiDB-lite"/>
    </source>
</evidence>
<feature type="compositionally biased region" description="Low complexity" evidence="1">
    <location>
        <begin position="1"/>
        <end position="28"/>
    </location>
</feature>
<dbReference type="InterPro" id="IPR039612">
    <property type="entry name" value="VQ_5/9/14"/>
</dbReference>
<dbReference type="AlphaFoldDB" id="A0A3P6DWS4"/>
<accession>A0A3P6DWS4</accession>
<feature type="compositionally biased region" description="Polar residues" evidence="1">
    <location>
        <begin position="117"/>
        <end position="131"/>
    </location>
</feature>
<dbReference type="PANTHER" id="PTHR33783:SF8">
    <property type="entry name" value="VQ DOMAIN-CONTAINING PROTEIN"/>
    <property type="match status" value="1"/>
</dbReference>
<reference evidence="3" key="1">
    <citation type="submission" date="2018-11" db="EMBL/GenBank/DDBJ databases">
        <authorList>
            <consortium name="Genoscope - CEA"/>
            <person name="William W."/>
        </authorList>
    </citation>
    <scope>NUCLEOTIDE SEQUENCE</scope>
</reference>
<organism evidence="3">
    <name type="scientific">Brassica oleracea</name>
    <name type="common">Wild cabbage</name>
    <dbReference type="NCBI Taxonomy" id="3712"/>
    <lineage>
        <taxon>Eukaryota</taxon>
        <taxon>Viridiplantae</taxon>
        <taxon>Streptophyta</taxon>
        <taxon>Embryophyta</taxon>
        <taxon>Tracheophyta</taxon>
        <taxon>Spermatophyta</taxon>
        <taxon>Magnoliopsida</taxon>
        <taxon>eudicotyledons</taxon>
        <taxon>Gunneridae</taxon>
        <taxon>Pentapetalae</taxon>
        <taxon>rosids</taxon>
        <taxon>malvids</taxon>
        <taxon>Brassicales</taxon>
        <taxon>Brassicaceae</taxon>
        <taxon>Brassiceae</taxon>
        <taxon>Brassica</taxon>
    </lineage>
</organism>
<dbReference type="PANTHER" id="PTHR33783">
    <property type="entry name" value="PROTEIN HAIKU1"/>
    <property type="match status" value="1"/>
</dbReference>
<feature type="compositionally biased region" description="Low complexity" evidence="1">
    <location>
        <begin position="50"/>
        <end position="60"/>
    </location>
</feature>
<name>A0A3P6DWS4_BRAOL</name>
<feature type="domain" description="VQ" evidence="2">
    <location>
        <begin position="86"/>
        <end position="111"/>
    </location>
</feature>